<protein>
    <submittedName>
        <fullName evidence="3">Uncharacterized protein</fullName>
    </submittedName>
</protein>
<evidence type="ECO:0000313" key="3">
    <source>
        <dbReference type="EMBL" id="PCH44930.1"/>
    </source>
</evidence>
<feature type="compositionally biased region" description="Polar residues" evidence="1">
    <location>
        <begin position="22"/>
        <end position="33"/>
    </location>
</feature>
<keyword evidence="4" id="KW-1185">Reference proteome</keyword>
<feature type="transmembrane region" description="Helical" evidence="2">
    <location>
        <begin position="210"/>
        <end position="228"/>
    </location>
</feature>
<keyword evidence="2" id="KW-0812">Transmembrane</keyword>
<feature type="transmembrane region" description="Helical" evidence="2">
    <location>
        <begin position="141"/>
        <end position="161"/>
    </location>
</feature>
<reference evidence="3 4" key="1">
    <citation type="journal article" date="2012" name="Science">
        <title>The Paleozoic origin of enzymatic lignin decomposition reconstructed from 31 fungal genomes.</title>
        <authorList>
            <person name="Floudas D."/>
            <person name="Binder M."/>
            <person name="Riley R."/>
            <person name="Barry K."/>
            <person name="Blanchette R.A."/>
            <person name="Henrissat B."/>
            <person name="Martinez A.T."/>
            <person name="Otillar R."/>
            <person name="Spatafora J.W."/>
            <person name="Yadav J.S."/>
            <person name="Aerts A."/>
            <person name="Benoit I."/>
            <person name="Boyd A."/>
            <person name="Carlson A."/>
            <person name="Copeland A."/>
            <person name="Coutinho P.M."/>
            <person name="de Vries R.P."/>
            <person name="Ferreira P."/>
            <person name="Findley K."/>
            <person name="Foster B."/>
            <person name="Gaskell J."/>
            <person name="Glotzer D."/>
            <person name="Gorecki P."/>
            <person name="Heitman J."/>
            <person name="Hesse C."/>
            <person name="Hori C."/>
            <person name="Igarashi K."/>
            <person name="Jurgens J.A."/>
            <person name="Kallen N."/>
            <person name="Kersten P."/>
            <person name="Kohler A."/>
            <person name="Kuees U."/>
            <person name="Kumar T.K.A."/>
            <person name="Kuo A."/>
            <person name="LaButti K."/>
            <person name="Larrondo L.F."/>
            <person name="Lindquist E."/>
            <person name="Ling A."/>
            <person name="Lombard V."/>
            <person name="Lucas S."/>
            <person name="Lundell T."/>
            <person name="Martin R."/>
            <person name="McLaughlin D.J."/>
            <person name="Morgenstern I."/>
            <person name="Morin E."/>
            <person name="Murat C."/>
            <person name="Nagy L.G."/>
            <person name="Nolan M."/>
            <person name="Ohm R.A."/>
            <person name="Patyshakuliyeva A."/>
            <person name="Rokas A."/>
            <person name="Ruiz-Duenas F.J."/>
            <person name="Sabat G."/>
            <person name="Salamov A."/>
            <person name="Samejima M."/>
            <person name="Schmutz J."/>
            <person name="Slot J.C."/>
            <person name="St John F."/>
            <person name="Stenlid J."/>
            <person name="Sun H."/>
            <person name="Sun S."/>
            <person name="Syed K."/>
            <person name="Tsang A."/>
            <person name="Wiebenga A."/>
            <person name="Young D."/>
            <person name="Pisabarro A."/>
            <person name="Eastwood D.C."/>
            <person name="Martin F."/>
            <person name="Cullen D."/>
            <person name="Grigoriev I.V."/>
            <person name="Hibbett D.S."/>
        </authorList>
    </citation>
    <scope>NUCLEOTIDE SEQUENCE [LARGE SCALE GENOMIC DNA]</scope>
    <source>
        <strain evidence="3 4">MD-104</strain>
    </source>
</reference>
<name>A0A2H3JS06_WOLCO</name>
<gene>
    <name evidence="3" type="ORF">WOLCODRAFT_19258</name>
</gene>
<feature type="compositionally biased region" description="Polar residues" evidence="1">
    <location>
        <begin position="1"/>
        <end position="12"/>
    </location>
</feature>
<evidence type="ECO:0000256" key="1">
    <source>
        <dbReference type="SAM" id="MobiDB-lite"/>
    </source>
</evidence>
<evidence type="ECO:0000313" key="4">
    <source>
        <dbReference type="Proteomes" id="UP000218811"/>
    </source>
</evidence>
<sequence>MAPNTLLTSSPRSDMAVVPQISAESTTSPSVSAADSIGMSIVREPTSSHHSNDADSIVEEGDVTASPTVSMASFCPSPAHGVAEPESVATASSTVEAYPSARSEEARPARPSSVLSTTDLLPHLFAESESANYAKASHQHFRLLFVASLSAALLAVLTQIAPKPPNVASKASFVIFSAGVIFYLPAQWFFFGLLTTAGLLAMAKVEGVEVMAILLGVIGIIWTWRLAVHLYRERLMRICHACKRYGRTGSAFLSTLYSRKMFGEEKQTRLGSTKSNDH</sequence>
<organism evidence="3 4">
    <name type="scientific">Wolfiporia cocos (strain MD-104)</name>
    <name type="common">Brown rot fungus</name>
    <dbReference type="NCBI Taxonomy" id="742152"/>
    <lineage>
        <taxon>Eukaryota</taxon>
        <taxon>Fungi</taxon>
        <taxon>Dikarya</taxon>
        <taxon>Basidiomycota</taxon>
        <taxon>Agaricomycotina</taxon>
        <taxon>Agaricomycetes</taxon>
        <taxon>Polyporales</taxon>
        <taxon>Phaeolaceae</taxon>
        <taxon>Wolfiporia</taxon>
    </lineage>
</organism>
<keyword evidence="2" id="KW-0472">Membrane</keyword>
<dbReference type="Proteomes" id="UP000218811">
    <property type="component" value="Unassembled WGS sequence"/>
</dbReference>
<dbReference type="AlphaFoldDB" id="A0A2H3JS06"/>
<dbReference type="EMBL" id="KB468168">
    <property type="protein sequence ID" value="PCH44930.1"/>
    <property type="molecule type" value="Genomic_DNA"/>
</dbReference>
<proteinExistence type="predicted"/>
<feature type="transmembrane region" description="Helical" evidence="2">
    <location>
        <begin position="173"/>
        <end position="190"/>
    </location>
</feature>
<feature type="region of interest" description="Disordered" evidence="1">
    <location>
        <begin position="1"/>
        <end position="35"/>
    </location>
</feature>
<keyword evidence="2" id="KW-1133">Transmembrane helix</keyword>
<evidence type="ECO:0000256" key="2">
    <source>
        <dbReference type="SAM" id="Phobius"/>
    </source>
</evidence>
<accession>A0A2H3JS06</accession>